<keyword evidence="12" id="KW-0653">Protein transport</keyword>
<dbReference type="InterPro" id="IPR027417">
    <property type="entry name" value="P-loop_NTPase"/>
</dbReference>
<dbReference type="OrthoDB" id="2394644at2759"/>
<evidence type="ECO:0000259" key="17">
    <source>
        <dbReference type="Pfam" id="PF04548"/>
    </source>
</evidence>
<dbReference type="PANTHER" id="PTHR10903">
    <property type="entry name" value="GTPASE, IMAP FAMILY MEMBER-RELATED"/>
    <property type="match status" value="1"/>
</dbReference>
<evidence type="ECO:0000313" key="19">
    <source>
        <dbReference type="Proteomes" id="UP000234323"/>
    </source>
</evidence>
<evidence type="ECO:0000256" key="4">
    <source>
        <dbReference type="ARBA" id="ARBA00022528"/>
    </source>
</evidence>
<evidence type="ECO:0000256" key="14">
    <source>
        <dbReference type="ARBA" id="ARBA00023134"/>
    </source>
</evidence>
<evidence type="ECO:0000256" key="11">
    <source>
        <dbReference type="ARBA" id="ARBA00022842"/>
    </source>
</evidence>
<organism evidence="18 19">
    <name type="scientific">Rhizophagus irregularis</name>
    <dbReference type="NCBI Taxonomy" id="588596"/>
    <lineage>
        <taxon>Eukaryota</taxon>
        <taxon>Fungi</taxon>
        <taxon>Fungi incertae sedis</taxon>
        <taxon>Mucoromycota</taxon>
        <taxon>Glomeromycotina</taxon>
        <taxon>Glomeromycetes</taxon>
        <taxon>Glomerales</taxon>
        <taxon>Glomeraceae</taxon>
        <taxon>Rhizophagus</taxon>
    </lineage>
</organism>
<keyword evidence="4" id="KW-0150">Chloroplast</keyword>
<keyword evidence="11" id="KW-0460">Magnesium</keyword>
<dbReference type="VEuPathDB" id="FungiDB:FUN_001876"/>
<dbReference type="Proteomes" id="UP000234323">
    <property type="component" value="Unassembled WGS sequence"/>
</dbReference>
<evidence type="ECO:0000256" key="9">
    <source>
        <dbReference type="ARBA" id="ARBA00022801"/>
    </source>
</evidence>
<keyword evidence="3" id="KW-0813">Transport</keyword>
<dbReference type="SUPFAM" id="SSF52540">
    <property type="entry name" value="P-loop containing nucleoside triphosphate hydrolases"/>
    <property type="match status" value="1"/>
</dbReference>
<dbReference type="GO" id="GO:0016787">
    <property type="term" value="F:hydrolase activity"/>
    <property type="evidence" value="ECO:0007669"/>
    <property type="project" value="UniProtKB-KW"/>
</dbReference>
<evidence type="ECO:0000256" key="15">
    <source>
        <dbReference type="ARBA" id="ARBA00023136"/>
    </source>
</evidence>
<evidence type="ECO:0000256" key="13">
    <source>
        <dbReference type="ARBA" id="ARBA00022989"/>
    </source>
</evidence>
<evidence type="ECO:0000256" key="5">
    <source>
        <dbReference type="ARBA" id="ARBA00022640"/>
    </source>
</evidence>
<accession>A0A2I1GS23</accession>
<evidence type="ECO:0000313" key="18">
    <source>
        <dbReference type="EMBL" id="PKY49377.1"/>
    </source>
</evidence>
<dbReference type="Pfam" id="PF04548">
    <property type="entry name" value="AIG1"/>
    <property type="match status" value="1"/>
</dbReference>
<keyword evidence="14" id="KW-0342">GTP-binding</keyword>
<keyword evidence="19" id="KW-1185">Reference proteome</keyword>
<evidence type="ECO:0000256" key="8">
    <source>
        <dbReference type="ARBA" id="ARBA00022741"/>
    </source>
</evidence>
<keyword evidence="6" id="KW-0812">Transmembrane</keyword>
<comment type="subcellular location">
    <subcellularLocation>
        <location evidence="2">Membrane</location>
        <topology evidence="2">Single-pass membrane protein</topology>
    </subcellularLocation>
    <subcellularLocation>
        <location evidence="16">Plastid</location>
        <location evidence="16">Chloroplast outer membrane</location>
    </subcellularLocation>
</comment>
<dbReference type="PANTHER" id="PTHR10903:SF135">
    <property type="entry name" value="TRANSLOCASE OF CHLOROPLAST 120, CHLOROPLASTIC-RELATED"/>
    <property type="match status" value="1"/>
</dbReference>
<dbReference type="GO" id="GO:0016020">
    <property type="term" value="C:membrane"/>
    <property type="evidence" value="ECO:0007669"/>
    <property type="project" value="UniProtKB-SubCell"/>
</dbReference>
<evidence type="ECO:0000256" key="7">
    <source>
        <dbReference type="ARBA" id="ARBA00022723"/>
    </source>
</evidence>
<dbReference type="VEuPathDB" id="FungiDB:RhiirFUN_026060"/>
<evidence type="ECO:0000256" key="2">
    <source>
        <dbReference type="ARBA" id="ARBA00004167"/>
    </source>
</evidence>
<comment type="cofactor">
    <cofactor evidence="1">
        <name>Mg(2+)</name>
        <dbReference type="ChEBI" id="CHEBI:18420"/>
    </cofactor>
</comment>
<dbReference type="InterPro" id="IPR006703">
    <property type="entry name" value="G_AIG1"/>
</dbReference>
<proteinExistence type="predicted"/>
<dbReference type="Gene3D" id="3.40.50.300">
    <property type="entry name" value="P-loop containing nucleotide triphosphate hydrolases"/>
    <property type="match status" value="1"/>
</dbReference>
<evidence type="ECO:0000256" key="1">
    <source>
        <dbReference type="ARBA" id="ARBA00001946"/>
    </source>
</evidence>
<reference evidence="18 19" key="1">
    <citation type="submission" date="2015-10" db="EMBL/GenBank/DDBJ databases">
        <title>Genome analyses suggest a sexual origin of heterokaryosis in a supposedly ancient asexual fungus.</title>
        <authorList>
            <person name="Ropars J."/>
            <person name="Sedzielewska K."/>
            <person name="Noel J."/>
            <person name="Charron P."/>
            <person name="Farinelli L."/>
            <person name="Marton T."/>
            <person name="Kruger M."/>
            <person name="Pelin A."/>
            <person name="Brachmann A."/>
            <person name="Corradi N."/>
        </authorList>
    </citation>
    <scope>NUCLEOTIDE SEQUENCE [LARGE SCALE GENOMIC DNA]</scope>
    <source>
        <strain evidence="18 19">A4</strain>
    </source>
</reference>
<keyword evidence="7" id="KW-0479">Metal-binding</keyword>
<evidence type="ECO:0000256" key="6">
    <source>
        <dbReference type="ARBA" id="ARBA00022692"/>
    </source>
</evidence>
<evidence type="ECO:0000256" key="16">
    <source>
        <dbReference type="ARBA" id="ARBA00024013"/>
    </source>
</evidence>
<gene>
    <name evidence="18" type="ORF">RhiirA4_422901</name>
</gene>
<dbReference type="GO" id="GO:0005525">
    <property type="term" value="F:GTP binding"/>
    <property type="evidence" value="ECO:0007669"/>
    <property type="project" value="UniProtKB-KW"/>
</dbReference>
<evidence type="ECO:0000256" key="3">
    <source>
        <dbReference type="ARBA" id="ARBA00022448"/>
    </source>
</evidence>
<name>A0A2I1GS23_9GLOM</name>
<keyword evidence="15" id="KW-0472">Membrane</keyword>
<feature type="domain" description="AIG1-type G" evidence="17">
    <location>
        <begin position="5"/>
        <end position="130"/>
    </location>
</feature>
<dbReference type="EMBL" id="LLXI01000734">
    <property type="protein sequence ID" value="PKY49377.1"/>
    <property type="molecule type" value="Genomic_DNA"/>
</dbReference>
<dbReference type="GO" id="GO:0015031">
    <property type="term" value="P:protein transport"/>
    <property type="evidence" value="ECO:0007669"/>
    <property type="project" value="UniProtKB-KW"/>
</dbReference>
<keyword evidence="8" id="KW-0547">Nucleotide-binding</keyword>
<evidence type="ECO:0000256" key="12">
    <source>
        <dbReference type="ARBA" id="ARBA00022927"/>
    </source>
</evidence>
<dbReference type="AlphaFoldDB" id="A0A2I1GS23"/>
<sequence>MSRENVLVIGITNSGKSALANVICETEYFEESESTVRNSNEFQQYDFDYDDRKYRVIETRFKLMEKEILYKIGRVIRSMPEGISQVLFVVEQRLTAEEKDKLSEIEEEILKIKICKYTTIVRAKFKDFKSKDKCKKDEEELRSSNKKIFNKKIFNKPRMPTVHVDNPPTHIYVCDDSDDDITIENNNIRRKKSRIILLDHLDKVCSKQSNKYKLNMWDRLYESDKSTDNLEERVKSHLKKYDPKVAEMIKKLTNSSN</sequence>
<comment type="caution">
    <text evidence="18">The sequence shown here is derived from an EMBL/GenBank/DDBJ whole genome shotgun (WGS) entry which is preliminary data.</text>
</comment>
<keyword evidence="5" id="KW-0934">Plastid</keyword>
<keyword evidence="9" id="KW-0378">Hydrolase</keyword>
<keyword evidence="13" id="KW-1133">Transmembrane helix</keyword>
<evidence type="ECO:0000256" key="10">
    <source>
        <dbReference type="ARBA" id="ARBA00022805"/>
    </source>
</evidence>
<dbReference type="InterPro" id="IPR045058">
    <property type="entry name" value="GIMA/IAN/Toc"/>
</dbReference>
<dbReference type="GO" id="GO:0046872">
    <property type="term" value="F:metal ion binding"/>
    <property type="evidence" value="ECO:0007669"/>
    <property type="project" value="UniProtKB-KW"/>
</dbReference>
<protein>
    <recommendedName>
        <fullName evidence="17">AIG1-type G domain-containing protein</fullName>
    </recommendedName>
</protein>
<dbReference type="VEuPathDB" id="FungiDB:RhiirA1_428414"/>
<keyword evidence="10" id="KW-1002">Plastid outer membrane</keyword>